<feature type="compositionally biased region" description="Acidic residues" evidence="1">
    <location>
        <begin position="560"/>
        <end position="584"/>
    </location>
</feature>
<dbReference type="RefSeq" id="XP_033402098.1">
    <property type="nucleotide sequence ID" value="XM_033545992.1"/>
</dbReference>
<reference evidence="2" key="1">
    <citation type="journal article" date="2020" name="Stud. Mycol.">
        <title>101 Dothideomycetes genomes: a test case for predicting lifestyles and emergence of pathogens.</title>
        <authorList>
            <person name="Haridas S."/>
            <person name="Albert R."/>
            <person name="Binder M."/>
            <person name="Bloem J."/>
            <person name="Labutti K."/>
            <person name="Salamov A."/>
            <person name="Andreopoulos B."/>
            <person name="Baker S."/>
            <person name="Barry K."/>
            <person name="Bills G."/>
            <person name="Bluhm B."/>
            <person name="Cannon C."/>
            <person name="Castanera R."/>
            <person name="Culley D."/>
            <person name="Daum C."/>
            <person name="Ezra D."/>
            <person name="Gonzalez J."/>
            <person name="Henrissat B."/>
            <person name="Kuo A."/>
            <person name="Liang C."/>
            <person name="Lipzen A."/>
            <person name="Lutzoni F."/>
            <person name="Magnuson J."/>
            <person name="Mondo S."/>
            <person name="Nolan M."/>
            <person name="Ohm R."/>
            <person name="Pangilinan J."/>
            <person name="Park H.-J."/>
            <person name="Ramirez L."/>
            <person name="Alfaro M."/>
            <person name="Sun H."/>
            <person name="Tritt A."/>
            <person name="Yoshinaga Y."/>
            <person name="Zwiers L.-H."/>
            <person name="Turgeon B."/>
            <person name="Goodwin S."/>
            <person name="Spatafora J."/>
            <person name="Crous P."/>
            <person name="Grigoriev I."/>
        </authorList>
    </citation>
    <scope>NUCLEOTIDE SEQUENCE</scope>
    <source>
        <strain evidence="2">CBS 121167</strain>
    </source>
</reference>
<name>A0A6A6BQJ8_9PEZI</name>
<sequence length="724" mass="78609">MDYPNAWTFPVESRELPPLSQASDGNPGSIYPHPSGSTVGPTNVGTSALLTQLTVSGETSVRIQESESPSDMPRRYSHGLNEPSLLLHERQDSAQTTVAFLHPRSLSQHHYPSSRRPSLTHDGLPYPLRFHGDTAGQMVPWGFPGRYGYYPSPSPAADMDYFNDVYTPVRGYPSLLPESEIYHRHATRTPPAYGMHYGSAVYSTPSTVNVPWEPDTPESMDTAAERPVPKLRRIAARENLRRPTETPAPDRSPMVVFQAWQNPIHPEFRPSGRSNRSGRGQIDHDVFEGLPVRQWRQTDTVIGPVPQAQPALPKDAWPEPPMPRDSQLLPEHSQQLLRAARAGRLYRPPTPPLEEEKEPGEEDEEAKEQHRGFVARKWSQVPRNLEEPEPEYLAKRRKGLPSQYSSIIGTNGTLAHTGPVRETKVKRADADGNVQILKVLVPEGQSIEGEVVEEDAAMAEAAPAEATPGTVVEGLGVVNAQGVVVASDLLQQTPPRRRPPPPRRKPKRGPGRGRKKVMFEPGAEGAANGESGQEGATQSGDPPIKIEGTPVTGDTPMADAGEETEEGEDGDDGDDDDEDRDNDELSPPPEDVPEPKTEPAGATSATPTPLPDRTTSQDPTAPPQEGDAPAAAQTETATAPPETAPEVPEGPATSLSNPQPASVVPAKRDRSSSPELPLAKDGPKESLEKEDLEPNPPLAQQDDKASEVELDLLGSLERQLDQEG</sequence>
<feature type="compositionally biased region" description="Polar residues" evidence="1">
    <location>
        <begin position="57"/>
        <end position="69"/>
    </location>
</feature>
<protein>
    <submittedName>
        <fullName evidence="2">Uncharacterized protein</fullName>
    </submittedName>
</protein>
<feature type="compositionally biased region" description="Polar residues" evidence="1">
    <location>
        <begin position="35"/>
        <end position="44"/>
    </location>
</feature>
<feature type="region of interest" description="Disordered" evidence="1">
    <location>
        <begin position="343"/>
        <end position="398"/>
    </location>
</feature>
<feature type="compositionally biased region" description="Low complexity" evidence="1">
    <location>
        <begin position="628"/>
        <end position="653"/>
    </location>
</feature>
<feature type="region of interest" description="Disordered" evidence="1">
    <location>
        <begin position="57"/>
        <end position="76"/>
    </location>
</feature>
<gene>
    <name evidence="2" type="ORF">K452DRAFT_355779</name>
</gene>
<keyword evidence="3" id="KW-1185">Reference proteome</keyword>
<proteinExistence type="predicted"/>
<dbReference type="GeneID" id="54303498"/>
<dbReference type="AlphaFoldDB" id="A0A6A6BQJ8"/>
<feature type="compositionally biased region" description="Polar residues" evidence="1">
    <location>
        <begin position="530"/>
        <end position="540"/>
    </location>
</feature>
<dbReference type="OrthoDB" id="275715at2759"/>
<accession>A0A6A6BQJ8</accession>
<feature type="compositionally biased region" description="Basic residues" evidence="1">
    <location>
        <begin position="495"/>
        <end position="516"/>
    </location>
</feature>
<feature type="region of interest" description="Disordered" evidence="1">
    <location>
        <begin position="304"/>
        <end position="327"/>
    </location>
</feature>
<organism evidence="2 3">
    <name type="scientific">Aplosporella prunicola CBS 121167</name>
    <dbReference type="NCBI Taxonomy" id="1176127"/>
    <lineage>
        <taxon>Eukaryota</taxon>
        <taxon>Fungi</taxon>
        <taxon>Dikarya</taxon>
        <taxon>Ascomycota</taxon>
        <taxon>Pezizomycotina</taxon>
        <taxon>Dothideomycetes</taxon>
        <taxon>Dothideomycetes incertae sedis</taxon>
        <taxon>Botryosphaeriales</taxon>
        <taxon>Aplosporellaceae</taxon>
        <taxon>Aplosporella</taxon>
    </lineage>
</organism>
<feature type="compositionally biased region" description="Polar residues" evidence="1">
    <location>
        <begin position="603"/>
        <end position="619"/>
    </location>
</feature>
<feature type="compositionally biased region" description="Acidic residues" evidence="1">
    <location>
        <begin position="353"/>
        <end position="366"/>
    </location>
</feature>
<evidence type="ECO:0000256" key="1">
    <source>
        <dbReference type="SAM" id="MobiDB-lite"/>
    </source>
</evidence>
<dbReference type="EMBL" id="ML995476">
    <property type="protein sequence ID" value="KAF2146389.1"/>
    <property type="molecule type" value="Genomic_DNA"/>
</dbReference>
<feature type="region of interest" description="Disordered" evidence="1">
    <location>
        <begin position="486"/>
        <end position="708"/>
    </location>
</feature>
<evidence type="ECO:0000313" key="2">
    <source>
        <dbReference type="EMBL" id="KAF2146389.1"/>
    </source>
</evidence>
<evidence type="ECO:0000313" key="3">
    <source>
        <dbReference type="Proteomes" id="UP000799438"/>
    </source>
</evidence>
<feature type="region of interest" description="Disordered" evidence="1">
    <location>
        <begin position="1"/>
        <end position="44"/>
    </location>
</feature>
<dbReference type="Proteomes" id="UP000799438">
    <property type="component" value="Unassembled WGS sequence"/>
</dbReference>